<evidence type="ECO:0000256" key="2">
    <source>
        <dbReference type="SAM" id="SignalP"/>
    </source>
</evidence>
<evidence type="ECO:0000313" key="4">
    <source>
        <dbReference type="EMBL" id="SNX69888.1"/>
    </source>
</evidence>
<sequence length="222" mass="23862">MKRLAIFAGPLALAVTISAPAEASARDAGLCEQAAVRAARQTGVPRDVLLAITLTETGRATDGGPLRPWPWAVNVAGQGHWFASREEAVGFAEDHIRNGSSNFDVGCFQLNHRWHGGAFTSPDQMFDPEANALYAASYLKTLKDRSGDWAEAAGAYHSATPALAERYRSRFDQLYSRLSDDATPADQFLVRTNRYPLLQLGDAGSTGSLVPLAASARPLFGK</sequence>
<dbReference type="InterPro" id="IPR023346">
    <property type="entry name" value="Lysozyme-like_dom_sf"/>
</dbReference>
<dbReference type="SUPFAM" id="SSF53955">
    <property type="entry name" value="Lysozyme-like"/>
    <property type="match status" value="1"/>
</dbReference>
<dbReference type="Pfam" id="PF01464">
    <property type="entry name" value="SLT"/>
    <property type="match status" value="1"/>
</dbReference>
<dbReference type="CDD" id="cd13400">
    <property type="entry name" value="LT_IagB-like"/>
    <property type="match status" value="1"/>
</dbReference>
<feature type="signal peptide" evidence="2">
    <location>
        <begin position="1"/>
        <end position="23"/>
    </location>
</feature>
<dbReference type="EMBL" id="OAOQ01000004">
    <property type="protein sequence ID" value="SNX69888.1"/>
    <property type="molecule type" value="Genomic_DNA"/>
</dbReference>
<protein>
    <submittedName>
        <fullName evidence="4">Transglycosylase-like protein with SLT domain</fullName>
    </submittedName>
</protein>
<feature type="domain" description="Transglycosylase SLT" evidence="3">
    <location>
        <begin position="100"/>
        <end position="169"/>
    </location>
</feature>
<dbReference type="AlphaFoldDB" id="A0A285CS76"/>
<keyword evidence="5" id="KW-1185">Reference proteome</keyword>
<dbReference type="Gene3D" id="1.10.530.10">
    <property type="match status" value="1"/>
</dbReference>
<dbReference type="Proteomes" id="UP000219467">
    <property type="component" value="Unassembled WGS sequence"/>
</dbReference>
<comment type="similarity">
    <text evidence="1">Belongs to the virb1 family.</text>
</comment>
<organism evidence="4 5">
    <name type="scientific">Cereibacter ovatus</name>
    <dbReference type="NCBI Taxonomy" id="439529"/>
    <lineage>
        <taxon>Bacteria</taxon>
        <taxon>Pseudomonadati</taxon>
        <taxon>Pseudomonadota</taxon>
        <taxon>Alphaproteobacteria</taxon>
        <taxon>Rhodobacterales</taxon>
        <taxon>Paracoccaceae</taxon>
        <taxon>Cereibacter</taxon>
    </lineage>
</organism>
<dbReference type="InterPro" id="IPR008258">
    <property type="entry name" value="Transglycosylase_SLT_dom_1"/>
</dbReference>
<gene>
    <name evidence="4" type="ORF">SAMN05878503_104267</name>
</gene>
<reference evidence="5" key="1">
    <citation type="submission" date="2017-08" db="EMBL/GenBank/DDBJ databases">
        <authorList>
            <person name="Varghese N."/>
            <person name="Submissions S."/>
        </authorList>
    </citation>
    <scope>NUCLEOTIDE SEQUENCE [LARGE SCALE GENOMIC DNA]</scope>
    <source>
        <strain evidence="5">JA234</strain>
    </source>
</reference>
<keyword evidence="2" id="KW-0732">Signal</keyword>
<evidence type="ECO:0000259" key="3">
    <source>
        <dbReference type="Pfam" id="PF01464"/>
    </source>
</evidence>
<proteinExistence type="inferred from homology"/>
<name>A0A285CS76_9RHOB</name>
<feature type="chain" id="PRO_5012786567" evidence="2">
    <location>
        <begin position="24"/>
        <end position="222"/>
    </location>
</feature>
<evidence type="ECO:0000313" key="5">
    <source>
        <dbReference type="Proteomes" id="UP000219467"/>
    </source>
</evidence>
<accession>A0A285CS76</accession>
<evidence type="ECO:0000256" key="1">
    <source>
        <dbReference type="ARBA" id="ARBA00009387"/>
    </source>
</evidence>